<proteinExistence type="predicted"/>
<dbReference type="OrthoDB" id="240488at2"/>
<accession>D5STC9</accession>
<evidence type="ECO:0000313" key="2">
    <source>
        <dbReference type="Proteomes" id="UP000002220"/>
    </source>
</evidence>
<dbReference type="AlphaFoldDB" id="D5STC9"/>
<dbReference type="HOGENOM" id="CLU_899717_0_0_0"/>
<organism evidence="1 2">
    <name type="scientific">Planctopirus limnophila (strain ATCC 43296 / DSM 3776 / IFAM 1008 / Mu 290)</name>
    <name type="common">Planctomyces limnophilus</name>
    <dbReference type="NCBI Taxonomy" id="521674"/>
    <lineage>
        <taxon>Bacteria</taxon>
        <taxon>Pseudomonadati</taxon>
        <taxon>Planctomycetota</taxon>
        <taxon>Planctomycetia</taxon>
        <taxon>Planctomycetales</taxon>
        <taxon>Planctomycetaceae</taxon>
        <taxon>Planctopirus</taxon>
    </lineage>
</organism>
<dbReference type="eggNOG" id="ENOG50334B3">
    <property type="taxonomic scope" value="Bacteria"/>
</dbReference>
<dbReference type="EMBL" id="CP001744">
    <property type="protein sequence ID" value="ADG66897.1"/>
    <property type="molecule type" value="Genomic_DNA"/>
</dbReference>
<evidence type="ECO:0000313" key="1">
    <source>
        <dbReference type="EMBL" id="ADG66897.1"/>
    </source>
</evidence>
<gene>
    <name evidence="1" type="ordered locus">Plim_1057</name>
</gene>
<dbReference type="Proteomes" id="UP000002220">
    <property type="component" value="Chromosome"/>
</dbReference>
<name>D5STC9_PLAL2</name>
<dbReference type="RefSeq" id="WP_013109328.1">
    <property type="nucleotide sequence ID" value="NC_014148.1"/>
</dbReference>
<dbReference type="KEGG" id="plm:Plim_1057"/>
<dbReference type="STRING" id="521674.Plim_1057"/>
<sequence>MSLMRTTLAFGPELPHFGSWQWLGADLQRGLSHEFETCSFSTEIPAADIVVIIKFLPSLETLQVLRRSSRIVFCPVDIYFSDIEIQQDAQRLKLCHAIVTHAPSLQAYFRPFAPTFDIPHHVKYVTELNAQRSDQGPILWVGVQANLEPLVTWLKGHKLPRELVILTDESDLAGRNRIHQQIRALQPVEVHPWTPENHLRWLDRCSAAIDIKGDDFRARHKPATKACDYLASGIPIALEPESNPAQILQQLGFRAVSPTDDNWLSPEYRQECLQFGAALREVLSLRRIAIRWAWLFHKLMSVPLQRDLL</sequence>
<reference evidence="1 2" key="1">
    <citation type="journal article" date="2010" name="Stand. Genomic Sci.">
        <title>Complete genome sequence of Planctomyces limnophilus type strain (Mu 290).</title>
        <authorList>
            <person name="Labutti K."/>
            <person name="Sikorski J."/>
            <person name="Schneider S."/>
            <person name="Nolan M."/>
            <person name="Lucas S."/>
            <person name="Glavina Del Rio T."/>
            <person name="Tice H."/>
            <person name="Cheng J.F."/>
            <person name="Goodwin L."/>
            <person name="Pitluck S."/>
            <person name="Liolios K."/>
            <person name="Ivanova N."/>
            <person name="Mavromatis K."/>
            <person name="Mikhailova N."/>
            <person name="Pati A."/>
            <person name="Chen A."/>
            <person name="Palaniappan K."/>
            <person name="Land M."/>
            <person name="Hauser L."/>
            <person name="Chang Y.J."/>
            <person name="Jeffries C.D."/>
            <person name="Tindall B.J."/>
            <person name="Rohde M."/>
            <person name="Goker M."/>
            <person name="Woyke T."/>
            <person name="Bristow J."/>
            <person name="Eisen J.A."/>
            <person name="Markowitz V."/>
            <person name="Hugenholtz P."/>
            <person name="Kyrpides N.C."/>
            <person name="Klenk H.P."/>
            <person name="Lapidus A."/>
        </authorList>
    </citation>
    <scope>NUCLEOTIDE SEQUENCE [LARGE SCALE GENOMIC DNA]</scope>
    <source>
        <strain evidence="2">ATCC 43296 / DSM 3776 / IFAM 1008 / 290</strain>
    </source>
</reference>
<protein>
    <submittedName>
        <fullName evidence="1">Uncharacterized protein</fullName>
    </submittedName>
</protein>
<keyword evidence="2" id="KW-1185">Reference proteome</keyword>